<dbReference type="InterPro" id="IPR043519">
    <property type="entry name" value="NT_sf"/>
</dbReference>
<evidence type="ECO:0000259" key="1">
    <source>
        <dbReference type="PROSITE" id="PS50910"/>
    </source>
</evidence>
<dbReference type="RefSeq" id="WP_194417236.1">
    <property type="nucleotide sequence ID" value="NZ_JACXXJ020000005.1"/>
</dbReference>
<dbReference type="Proteomes" id="UP000655037">
    <property type="component" value="Unassembled WGS sequence"/>
</dbReference>
<organism evidence="2 3">
    <name type="scientific">Agrobacterium vitis</name>
    <name type="common">Rhizobium vitis</name>
    <dbReference type="NCBI Taxonomy" id="373"/>
    <lineage>
        <taxon>Bacteria</taxon>
        <taxon>Pseudomonadati</taxon>
        <taxon>Pseudomonadota</taxon>
        <taxon>Alphaproteobacteria</taxon>
        <taxon>Hyphomicrobiales</taxon>
        <taxon>Rhizobiaceae</taxon>
        <taxon>Rhizobium/Agrobacterium group</taxon>
        <taxon>Agrobacterium</taxon>
    </lineage>
</organism>
<dbReference type="CDD" id="cd05403">
    <property type="entry name" value="NT_KNTase_like"/>
    <property type="match status" value="1"/>
</dbReference>
<accession>A0AAE2RI97</accession>
<feature type="domain" description="HEPN" evidence="1">
    <location>
        <begin position="172"/>
        <end position="285"/>
    </location>
</feature>
<dbReference type="InterPro" id="IPR002934">
    <property type="entry name" value="Polymerase_NTP_transf_dom"/>
</dbReference>
<comment type="caution">
    <text evidence="2">The sequence shown here is derived from an EMBL/GenBank/DDBJ whole genome shotgun (WGS) entry which is preliminary data.</text>
</comment>
<evidence type="ECO:0000313" key="3">
    <source>
        <dbReference type="Proteomes" id="UP000655037"/>
    </source>
</evidence>
<dbReference type="PANTHER" id="PTHR33933">
    <property type="entry name" value="NUCLEOTIDYLTRANSFERASE"/>
    <property type="match status" value="1"/>
</dbReference>
<dbReference type="SUPFAM" id="SSF81593">
    <property type="entry name" value="Nucleotidyltransferase substrate binding subunit/domain"/>
    <property type="match status" value="1"/>
</dbReference>
<dbReference type="Gene3D" id="1.20.120.330">
    <property type="entry name" value="Nucleotidyltransferases domain 2"/>
    <property type="match status" value="1"/>
</dbReference>
<dbReference type="GO" id="GO:0016779">
    <property type="term" value="F:nucleotidyltransferase activity"/>
    <property type="evidence" value="ECO:0007669"/>
    <property type="project" value="InterPro"/>
</dbReference>
<dbReference type="Gene3D" id="3.30.460.10">
    <property type="entry name" value="Beta Polymerase, domain 2"/>
    <property type="match status" value="1"/>
</dbReference>
<dbReference type="InterPro" id="IPR007842">
    <property type="entry name" value="HEPN_dom"/>
</dbReference>
<dbReference type="AlphaFoldDB" id="A0AAE2RI97"/>
<dbReference type="EMBL" id="JACXXJ020000005">
    <property type="protein sequence ID" value="MBF2717899.1"/>
    <property type="molecule type" value="Genomic_DNA"/>
</dbReference>
<dbReference type="PANTHER" id="PTHR33933:SF1">
    <property type="entry name" value="PROTEIN ADENYLYLTRANSFERASE MNTA-RELATED"/>
    <property type="match status" value="1"/>
</dbReference>
<dbReference type="PROSITE" id="PS50910">
    <property type="entry name" value="HEPN"/>
    <property type="match status" value="1"/>
</dbReference>
<dbReference type="Pfam" id="PF05168">
    <property type="entry name" value="HEPN"/>
    <property type="match status" value="1"/>
</dbReference>
<dbReference type="Pfam" id="PF01909">
    <property type="entry name" value="NTP_transf_2"/>
    <property type="match status" value="1"/>
</dbReference>
<sequence>MDQDRLNHLPARKQRELQRVVRILFDEFEAAQKGRLSDKNKGGRILKLILFGSYARGDWVEDHASGYYSDYDLLVVVNTEVFADEDEFWRGAEEHLTREEVATKRLKTPVSFIVHSLEDVNDRLSRGQPFFIDIVRDGIPLYEAPGFPLTTPKPLDLEARRVQAQAYFDDFFLDASRQFELASEAMLRGYHKQAAFQLHQTVERLYHCLSLVLTLYTPKLHDLKELRSRAEGLDARLIEAWPRNSRFARRCFERLRRAYVEARYSLKYEIADEELAWLVEHITQLQCAVELACKERLENHDI</sequence>
<dbReference type="SMART" id="SM00748">
    <property type="entry name" value="HEPN"/>
    <property type="match status" value="1"/>
</dbReference>
<dbReference type="InterPro" id="IPR052548">
    <property type="entry name" value="Type_VII_TA_antitoxin"/>
</dbReference>
<proteinExistence type="predicted"/>
<reference evidence="2" key="1">
    <citation type="submission" date="2020-11" db="EMBL/GenBank/DDBJ databases">
        <title>Agrobacterium vitis strain K377 genome.</title>
        <authorList>
            <person name="Xi H."/>
        </authorList>
    </citation>
    <scope>NUCLEOTIDE SEQUENCE</scope>
    <source>
        <strain evidence="2">K377</strain>
    </source>
</reference>
<protein>
    <submittedName>
        <fullName evidence="2">HEPN domain-containing protein</fullName>
    </submittedName>
</protein>
<evidence type="ECO:0000313" key="2">
    <source>
        <dbReference type="EMBL" id="MBF2717899.1"/>
    </source>
</evidence>
<dbReference type="SUPFAM" id="SSF81301">
    <property type="entry name" value="Nucleotidyltransferase"/>
    <property type="match status" value="1"/>
</dbReference>
<gene>
    <name evidence="2" type="ORF">IEI95_027230</name>
</gene>
<name>A0AAE2RI97_AGRVI</name>